<dbReference type="Proteomes" id="UP001296923">
    <property type="component" value="Unassembled WGS sequence"/>
</dbReference>
<evidence type="ECO:0008006" key="4">
    <source>
        <dbReference type="Google" id="ProtNLM"/>
    </source>
</evidence>
<feature type="transmembrane region" description="Helical" evidence="1">
    <location>
        <begin position="6"/>
        <end position="25"/>
    </location>
</feature>
<gene>
    <name evidence="2" type="ORF">JYA63_17625</name>
</gene>
<comment type="caution">
    <text evidence="2">The sequence shown here is derived from an EMBL/GenBank/DDBJ whole genome shotgun (WGS) entry which is preliminary data.</text>
</comment>
<reference evidence="2 3" key="1">
    <citation type="submission" date="2021-01" db="EMBL/GenBank/DDBJ databases">
        <title>Genome Sequencing of Type Strains.</title>
        <authorList>
            <person name="Lemaire J.F."/>
            <person name="Inderbitzin P."/>
            <person name="Collins S.B."/>
            <person name="Wespe N."/>
            <person name="Knight-Connoni V."/>
        </authorList>
    </citation>
    <scope>NUCLEOTIDE SEQUENCE [LARGE SCALE GENOMIC DNA]</scope>
    <source>
        <strain evidence="2 3">DSM 23009</strain>
    </source>
</reference>
<dbReference type="EMBL" id="JAFHKR010000039">
    <property type="protein sequence ID" value="MBN3556104.1"/>
    <property type="molecule type" value="Genomic_DNA"/>
</dbReference>
<name>A0ABS2ZT96_9BACL</name>
<keyword evidence="1" id="KW-0472">Membrane</keyword>
<protein>
    <recommendedName>
        <fullName evidence="4">Competence protein ComG</fullName>
    </recommendedName>
</protein>
<proteinExistence type="predicted"/>
<keyword evidence="1" id="KW-1133">Transmembrane helix</keyword>
<evidence type="ECO:0000313" key="3">
    <source>
        <dbReference type="Proteomes" id="UP001296923"/>
    </source>
</evidence>
<keyword evidence="1" id="KW-0812">Transmembrane</keyword>
<organism evidence="2 3">
    <name type="scientific">Fictibacillus nanhaiensis</name>
    <dbReference type="NCBI Taxonomy" id="742169"/>
    <lineage>
        <taxon>Bacteria</taxon>
        <taxon>Bacillati</taxon>
        <taxon>Bacillota</taxon>
        <taxon>Bacilli</taxon>
        <taxon>Bacillales</taxon>
        <taxon>Fictibacillaceae</taxon>
        <taxon>Fictibacillus</taxon>
    </lineage>
</organism>
<evidence type="ECO:0000313" key="2">
    <source>
        <dbReference type="EMBL" id="MBN3556104.1"/>
    </source>
</evidence>
<sequence>MNERGMVYPLILSLCFITLIFFSFLTEKVASERQFVFMQEEQLRQVRLIQQGVDRALVWVEDLSVYPAERRVNVREGILKVVFTKISGDEVMFTIEVVTTRQSTKKVKVYYNVTQKSVTKWVEG</sequence>
<keyword evidence="3" id="KW-1185">Reference proteome</keyword>
<evidence type="ECO:0000256" key="1">
    <source>
        <dbReference type="SAM" id="Phobius"/>
    </source>
</evidence>
<accession>A0ABS2ZT96</accession>
<dbReference type="RefSeq" id="WP_205726832.1">
    <property type="nucleotide sequence ID" value="NZ_JAFHKR010000039.1"/>
</dbReference>